<comment type="caution">
    <text evidence="4">The sequence shown here is derived from an EMBL/GenBank/DDBJ whole genome shotgun (WGS) entry which is preliminary data.</text>
</comment>
<dbReference type="OrthoDB" id="205623at2759"/>
<dbReference type="PANTHER" id="PTHR11783">
    <property type="entry name" value="SULFOTRANSFERASE SULT"/>
    <property type="match status" value="1"/>
</dbReference>
<keyword evidence="2" id="KW-0808">Transferase</keyword>
<dbReference type="GO" id="GO:0008146">
    <property type="term" value="F:sulfotransferase activity"/>
    <property type="evidence" value="ECO:0007669"/>
    <property type="project" value="InterPro"/>
</dbReference>
<name>A0A8J2W2Z7_9CRUS</name>
<gene>
    <name evidence="4" type="ORF">DGAL_LOCUS5516</name>
</gene>
<dbReference type="InterPro" id="IPR027417">
    <property type="entry name" value="P-loop_NTPase"/>
</dbReference>
<protein>
    <recommendedName>
        <fullName evidence="3">Sulfotransferase domain-containing protein</fullName>
    </recommendedName>
</protein>
<comment type="similarity">
    <text evidence="1">Belongs to the sulfotransferase 1 family.</text>
</comment>
<dbReference type="SUPFAM" id="SSF52540">
    <property type="entry name" value="P-loop containing nucleoside triphosphate hydrolases"/>
    <property type="match status" value="1"/>
</dbReference>
<proteinExistence type="inferred from homology"/>
<evidence type="ECO:0000256" key="1">
    <source>
        <dbReference type="ARBA" id="ARBA00005771"/>
    </source>
</evidence>
<dbReference type="Gene3D" id="3.40.50.300">
    <property type="entry name" value="P-loop containing nucleotide triphosphate hydrolases"/>
    <property type="match status" value="1"/>
</dbReference>
<evidence type="ECO:0000313" key="4">
    <source>
        <dbReference type="EMBL" id="CAH0102986.1"/>
    </source>
</evidence>
<dbReference type="Pfam" id="PF00685">
    <property type="entry name" value="Sulfotransfer_1"/>
    <property type="match status" value="1"/>
</dbReference>
<keyword evidence="5" id="KW-1185">Reference proteome</keyword>
<sequence>MSRYEDEKFKQLQLKVKFNAIPKTRLKKFQQLFNGYKNGLVRGEPGKFVMTPLYGSHAEKLYRMKPRNDDVWLLTFPKCGTTWTSELLWLVMNNCDTEKATSTPLIVRTPFTEMPFLTSETELSPEMSQMLNSVDKMPSPRILKSHLPFYLLHPQLLDTSKVVYVARNPKDAIVSFYHHHKLITLHDYQGNLEEFAQYFMDDEILYSPFFPHLLDAWSKRHHPNLHFMFFEDMKKDLRGEIVKVAAFLNQTPSDEQLDKITEHLRFDNFEKNESVNNEIGKKLGWMNEDGKFIRKGKTGDWKNHFSPELNTRIDEWIEKNLAGSDLKFVTELEHQD</sequence>
<reference evidence="4" key="1">
    <citation type="submission" date="2021-11" db="EMBL/GenBank/DDBJ databases">
        <authorList>
            <person name="Schell T."/>
        </authorList>
    </citation>
    <scope>NUCLEOTIDE SEQUENCE</scope>
    <source>
        <strain evidence="4">M5</strain>
    </source>
</reference>
<evidence type="ECO:0000256" key="2">
    <source>
        <dbReference type="ARBA" id="ARBA00022679"/>
    </source>
</evidence>
<evidence type="ECO:0000313" key="5">
    <source>
        <dbReference type="Proteomes" id="UP000789390"/>
    </source>
</evidence>
<organism evidence="4 5">
    <name type="scientific">Daphnia galeata</name>
    <dbReference type="NCBI Taxonomy" id="27404"/>
    <lineage>
        <taxon>Eukaryota</taxon>
        <taxon>Metazoa</taxon>
        <taxon>Ecdysozoa</taxon>
        <taxon>Arthropoda</taxon>
        <taxon>Crustacea</taxon>
        <taxon>Branchiopoda</taxon>
        <taxon>Diplostraca</taxon>
        <taxon>Cladocera</taxon>
        <taxon>Anomopoda</taxon>
        <taxon>Daphniidae</taxon>
        <taxon>Daphnia</taxon>
    </lineage>
</organism>
<accession>A0A8J2W2Z7</accession>
<feature type="domain" description="Sulfotransferase" evidence="3">
    <location>
        <begin position="69"/>
        <end position="324"/>
    </location>
</feature>
<dbReference type="AlphaFoldDB" id="A0A8J2W2Z7"/>
<dbReference type="InterPro" id="IPR000863">
    <property type="entry name" value="Sulfotransferase_dom"/>
</dbReference>
<dbReference type="EMBL" id="CAKKLH010000101">
    <property type="protein sequence ID" value="CAH0102986.1"/>
    <property type="molecule type" value="Genomic_DNA"/>
</dbReference>
<evidence type="ECO:0000259" key="3">
    <source>
        <dbReference type="Pfam" id="PF00685"/>
    </source>
</evidence>
<dbReference type="Proteomes" id="UP000789390">
    <property type="component" value="Unassembled WGS sequence"/>
</dbReference>